<keyword evidence="8" id="KW-1185">Reference proteome</keyword>
<evidence type="ECO:0000256" key="3">
    <source>
        <dbReference type="ARBA" id="ARBA00022946"/>
    </source>
</evidence>
<protein>
    <recommendedName>
        <fullName evidence="9">NADH dehydrogenase (Ubiquinone) complex I, assembly factor 6</fullName>
    </recommendedName>
</protein>
<dbReference type="OMA" id="MINAREQ"/>
<keyword evidence="4" id="KW-0496">Mitochondrion</keyword>
<dbReference type="KEGG" id="mbr:MONBRDRAFT_33464"/>
<dbReference type="Pfam" id="PF00494">
    <property type="entry name" value="SQS_PSY"/>
    <property type="match status" value="1"/>
</dbReference>
<dbReference type="EMBL" id="CH991560">
    <property type="protein sequence ID" value="EDQ87377.1"/>
    <property type="molecule type" value="Genomic_DNA"/>
</dbReference>
<dbReference type="PANTHER" id="PTHR21181:SF13">
    <property type="entry name" value="NADH DEHYDROGENASE (UBIQUINONE) COMPLEX I, ASSEMBLY FACTOR 6"/>
    <property type="match status" value="1"/>
</dbReference>
<dbReference type="PANTHER" id="PTHR21181">
    <property type="match status" value="1"/>
</dbReference>
<accession>A9V5I8</accession>
<evidence type="ECO:0008006" key="9">
    <source>
        <dbReference type="Google" id="ProtNLM"/>
    </source>
</evidence>
<keyword evidence="3" id="KW-0809">Transit peptide</keyword>
<evidence type="ECO:0000313" key="8">
    <source>
        <dbReference type="Proteomes" id="UP000001357"/>
    </source>
</evidence>
<organism evidence="7 8">
    <name type="scientific">Monosiga brevicollis</name>
    <name type="common">Choanoflagellate</name>
    <dbReference type="NCBI Taxonomy" id="81824"/>
    <lineage>
        <taxon>Eukaryota</taxon>
        <taxon>Choanoflagellata</taxon>
        <taxon>Craspedida</taxon>
        <taxon>Salpingoecidae</taxon>
        <taxon>Monosiga</taxon>
    </lineage>
</organism>
<comment type="similarity">
    <text evidence="6">Belongs to the NDUFAF6 family.</text>
</comment>
<proteinExistence type="inferred from homology"/>
<dbReference type="InParanoid" id="A9V5I8"/>
<sequence>MAAAAGVVPRWLVPLRGCCRASMRAAIPSASTALKQQRRWNSASASNAEGQKSPSAAAYCRELVRRYDRDHYLATLLLPSTAQRAVFALRALNIEVATIRDSAREPATTSMRFLFWKDAIDALFDQGRPLPQTPVMQELETLQQEQQLQLTRTFLRRLIMAREKDSDVPFASIPQLERYAEDTASTLLYLTLEAMHIRNHTAEHIASHIGKAQGHVTLLRGLPFLAKRNLCRLPVELCAHHGLRAPTVLRGEVTTELQDVVHAVASNAVRHLNTARLEYQADETQLKTAASAYLPAVALQQYLDQLLKADFNPFHPNLAQTSGLLPFRMGWAKFRHSF</sequence>
<gene>
    <name evidence="7" type="ORF">MONBRDRAFT_33464</name>
</gene>
<dbReference type="GO" id="GO:0005739">
    <property type="term" value="C:mitochondrion"/>
    <property type="evidence" value="ECO:0000318"/>
    <property type="project" value="GO_Central"/>
</dbReference>
<comment type="subcellular location">
    <subcellularLocation>
        <location evidence="1">Mitochondrion inner membrane</location>
    </subcellularLocation>
</comment>
<evidence type="ECO:0000256" key="6">
    <source>
        <dbReference type="ARBA" id="ARBA00038273"/>
    </source>
</evidence>
<dbReference type="RefSeq" id="XP_001747990.1">
    <property type="nucleotide sequence ID" value="XM_001747938.1"/>
</dbReference>
<dbReference type="Gene3D" id="1.10.600.10">
    <property type="entry name" value="Farnesyl Diphosphate Synthase"/>
    <property type="match status" value="1"/>
</dbReference>
<reference evidence="7 8" key="1">
    <citation type="journal article" date="2008" name="Nature">
        <title>The genome of the choanoflagellate Monosiga brevicollis and the origin of metazoans.</title>
        <authorList>
            <consortium name="JGI Sequencing"/>
            <person name="King N."/>
            <person name="Westbrook M.J."/>
            <person name="Young S.L."/>
            <person name="Kuo A."/>
            <person name="Abedin M."/>
            <person name="Chapman J."/>
            <person name="Fairclough S."/>
            <person name="Hellsten U."/>
            <person name="Isogai Y."/>
            <person name="Letunic I."/>
            <person name="Marr M."/>
            <person name="Pincus D."/>
            <person name="Putnam N."/>
            <person name="Rokas A."/>
            <person name="Wright K.J."/>
            <person name="Zuzow R."/>
            <person name="Dirks W."/>
            <person name="Good M."/>
            <person name="Goodstein D."/>
            <person name="Lemons D."/>
            <person name="Li W."/>
            <person name="Lyons J.B."/>
            <person name="Morris A."/>
            <person name="Nichols S."/>
            <person name="Richter D.J."/>
            <person name="Salamov A."/>
            <person name="Bork P."/>
            <person name="Lim W.A."/>
            <person name="Manning G."/>
            <person name="Miller W.T."/>
            <person name="McGinnis W."/>
            <person name="Shapiro H."/>
            <person name="Tjian R."/>
            <person name="Grigoriev I.V."/>
            <person name="Rokhsar D."/>
        </authorList>
    </citation>
    <scope>NUCLEOTIDE SEQUENCE [LARGE SCALE GENOMIC DNA]</scope>
    <source>
        <strain evidence="8">MX1 / ATCC 50154</strain>
    </source>
</reference>
<dbReference type="SUPFAM" id="SSF48576">
    <property type="entry name" value="Terpenoid synthases"/>
    <property type="match status" value="1"/>
</dbReference>
<evidence type="ECO:0000313" key="7">
    <source>
        <dbReference type="EMBL" id="EDQ87377.1"/>
    </source>
</evidence>
<evidence type="ECO:0000256" key="4">
    <source>
        <dbReference type="ARBA" id="ARBA00023128"/>
    </source>
</evidence>
<evidence type="ECO:0000256" key="5">
    <source>
        <dbReference type="ARBA" id="ARBA00023136"/>
    </source>
</evidence>
<dbReference type="InterPro" id="IPR008949">
    <property type="entry name" value="Isoprenoid_synthase_dom_sf"/>
</dbReference>
<evidence type="ECO:0000256" key="1">
    <source>
        <dbReference type="ARBA" id="ARBA00004273"/>
    </source>
</evidence>
<dbReference type="Proteomes" id="UP000001357">
    <property type="component" value="Unassembled WGS sequence"/>
</dbReference>
<dbReference type="GO" id="GO:0005743">
    <property type="term" value="C:mitochondrial inner membrane"/>
    <property type="evidence" value="ECO:0007669"/>
    <property type="project" value="UniProtKB-SubCell"/>
</dbReference>
<dbReference type="GeneID" id="5893250"/>
<dbReference type="InterPro" id="IPR002060">
    <property type="entry name" value="Squ/phyt_synthse"/>
</dbReference>
<dbReference type="AlphaFoldDB" id="A9V5I8"/>
<keyword evidence="2" id="KW-0999">Mitochondrion inner membrane</keyword>
<name>A9V5I8_MONBE</name>
<dbReference type="STRING" id="81824.A9V5I8"/>
<dbReference type="GO" id="GO:0032981">
    <property type="term" value="P:mitochondrial respiratory chain complex I assembly"/>
    <property type="evidence" value="ECO:0000318"/>
    <property type="project" value="GO_Central"/>
</dbReference>
<evidence type="ECO:0000256" key="2">
    <source>
        <dbReference type="ARBA" id="ARBA00022792"/>
    </source>
</evidence>
<dbReference type="eggNOG" id="KOG4411">
    <property type="taxonomic scope" value="Eukaryota"/>
</dbReference>
<dbReference type="FunCoup" id="A9V5I8">
    <property type="interactions" value="972"/>
</dbReference>
<keyword evidence="5" id="KW-0472">Membrane</keyword>